<dbReference type="GO" id="GO:0070860">
    <property type="term" value="C:RNA polymerase I core factor complex"/>
    <property type="evidence" value="ECO:0007669"/>
    <property type="project" value="TreeGrafter"/>
</dbReference>
<feature type="domain" description="RRN6 beta-propeller" evidence="2">
    <location>
        <begin position="131"/>
        <end position="513"/>
    </location>
</feature>
<feature type="compositionally biased region" description="Basic residues" evidence="1">
    <location>
        <begin position="1020"/>
        <end position="1032"/>
    </location>
</feature>
<accession>A0A9P8W2D0</accession>
<dbReference type="Proteomes" id="UP000777438">
    <property type="component" value="Unassembled WGS sequence"/>
</dbReference>
<dbReference type="OrthoDB" id="4090074at2759"/>
<feature type="region of interest" description="Disordered" evidence="1">
    <location>
        <begin position="933"/>
        <end position="1032"/>
    </location>
</feature>
<feature type="compositionally biased region" description="Basic and acidic residues" evidence="1">
    <location>
        <begin position="933"/>
        <end position="944"/>
    </location>
</feature>
<dbReference type="GO" id="GO:0001163">
    <property type="term" value="F:RNA polymerase I transcription regulatory region sequence-specific DNA binding"/>
    <property type="evidence" value="ECO:0007669"/>
    <property type="project" value="TreeGrafter"/>
</dbReference>
<dbReference type="Pfam" id="PF10214">
    <property type="entry name" value="Rrn6_beta-prop"/>
    <property type="match status" value="1"/>
</dbReference>
<feature type="region of interest" description="Disordered" evidence="1">
    <location>
        <begin position="831"/>
        <end position="868"/>
    </location>
</feature>
<gene>
    <name evidence="4" type="ORF">B0T10DRAFT_576552</name>
</gene>
<dbReference type="Pfam" id="PF20639">
    <property type="entry name" value="Rrn6_K-rich"/>
    <property type="match status" value="1"/>
</dbReference>
<dbReference type="GO" id="GO:0001179">
    <property type="term" value="F:RNA polymerase I general transcription initiation factor binding"/>
    <property type="evidence" value="ECO:0007669"/>
    <property type="project" value="TreeGrafter"/>
</dbReference>
<comment type="caution">
    <text evidence="4">The sequence shown here is derived from an EMBL/GenBank/DDBJ whole genome shotgun (WGS) entry which is preliminary data.</text>
</comment>
<evidence type="ECO:0000259" key="3">
    <source>
        <dbReference type="Pfam" id="PF20639"/>
    </source>
</evidence>
<feature type="compositionally biased region" description="Polar residues" evidence="1">
    <location>
        <begin position="983"/>
        <end position="1001"/>
    </location>
</feature>
<feature type="compositionally biased region" description="Low complexity" evidence="1">
    <location>
        <begin position="835"/>
        <end position="851"/>
    </location>
</feature>
<dbReference type="InterPro" id="IPR048535">
    <property type="entry name" value="RRN6_beta-prop"/>
</dbReference>
<dbReference type="InterPro" id="IPR048536">
    <property type="entry name" value="Rrn6_K-rich"/>
</dbReference>
<protein>
    <submittedName>
        <fullName evidence="4">RNA polymerase I-specific transcription-initiation factor-domain-containing protein</fullName>
    </submittedName>
</protein>
<organism evidence="4 5">
    <name type="scientific">Thelonectria olida</name>
    <dbReference type="NCBI Taxonomy" id="1576542"/>
    <lineage>
        <taxon>Eukaryota</taxon>
        <taxon>Fungi</taxon>
        <taxon>Dikarya</taxon>
        <taxon>Ascomycota</taxon>
        <taxon>Pezizomycotina</taxon>
        <taxon>Sordariomycetes</taxon>
        <taxon>Hypocreomycetidae</taxon>
        <taxon>Hypocreales</taxon>
        <taxon>Nectriaceae</taxon>
        <taxon>Thelonectria</taxon>
    </lineage>
</organism>
<reference evidence="4 5" key="1">
    <citation type="journal article" date="2021" name="Nat. Commun.">
        <title>Genetic determinants of endophytism in the Arabidopsis root mycobiome.</title>
        <authorList>
            <person name="Mesny F."/>
            <person name="Miyauchi S."/>
            <person name="Thiergart T."/>
            <person name="Pickel B."/>
            <person name="Atanasova L."/>
            <person name="Karlsson M."/>
            <person name="Huettel B."/>
            <person name="Barry K.W."/>
            <person name="Haridas S."/>
            <person name="Chen C."/>
            <person name="Bauer D."/>
            <person name="Andreopoulos W."/>
            <person name="Pangilinan J."/>
            <person name="LaButti K."/>
            <person name="Riley R."/>
            <person name="Lipzen A."/>
            <person name="Clum A."/>
            <person name="Drula E."/>
            <person name="Henrissat B."/>
            <person name="Kohler A."/>
            <person name="Grigoriev I.V."/>
            <person name="Martin F.M."/>
            <person name="Hacquard S."/>
        </authorList>
    </citation>
    <scope>NUCLEOTIDE SEQUENCE [LARGE SCALE GENOMIC DNA]</scope>
    <source>
        <strain evidence="4 5">MPI-CAGE-CH-0241</strain>
    </source>
</reference>
<feature type="domain" description="RRN6 K-rich C-terminal" evidence="3">
    <location>
        <begin position="893"/>
        <end position="1031"/>
    </location>
</feature>
<dbReference type="InterPro" id="IPR019350">
    <property type="entry name" value="RNA_pol_I-sp_TIF_RRN6-like"/>
</dbReference>
<proteinExistence type="predicted"/>
<evidence type="ECO:0000259" key="2">
    <source>
        <dbReference type="Pfam" id="PF10214"/>
    </source>
</evidence>
<keyword evidence="5" id="KW-1185">Reference proteome</keyword>
<sequence length="1032" mass="114173">MWRGGGALLSSSLAPPRGPSQLDLGFGHLGRITYISPKDAETAQPGVLHTSRIASNTPHIKVIGSSTELYPPSKTSIPEGGSSDLWQKRRTQKRWLLQAHPEASMGNSALQGFLEENMDRFQKFEGYVTDKPLLAYGQMTNVRDATRVSGALVLAVATGESGELLRLARIDESRWGWAQHKDVTLSLSVIDLDDSEEEAIWASDGLSISQIKFATSLTRYDGVRWLLVQKQTSTTILQPEYHRVPVTQKEPDSLDGQKRLSRIDPKPLITLSHKQTGGNAHVDVAFNPGAKGQPPQLAVIDECGYWSVWDVMGTTTFGKNTTRLSMDKCGHMLEGLLHEIPTTPAFPAQVHGLMFVGTADVDDFWGDPSQNAEEGGSFATRSQHLLLWSRATFEVIDLVSKMTLPRLSVLTPTKARPDWIIDIQVSPVNQNHIFVLTMRHLYWIDLFVTKQEDEEGTYPSVLIACPHLIDGEALRMTTCRTSDSQGQDACMAITYSPKEKQTHTYLFSYSKKDIPQWNRQIVALPDQSSDTGLMSEVQSLEIHSCNLIPTKGSVQDSVRGPGSNYRRGGVRFYQGSILDKDLGVRYYICASALDPVMDISLPTTRVDRSKGDQTKLWKKKRKHFLRHVESAFVFPDGVDDFNMNSLVRQNNPRRRSMETLRVQGPIELKLDTFVRAIEDAKSSHSAKRDVSPALISAIYQTIEDGVVNGKLPLTTWKEVGDRMELSQHDPDDDAAQHDLDDLVLKNDEGTVVTRLGRFSTGGPFGGLNMLSDVTRSFSDLWLEDLGGRVGEQEEATRRDWVADFAREAYLSTYGVMVQDVTLFGAGSQEDVIGNSQPRRSSSIPIMSSQSSDAGIPSSPGSTTSVDSPDAAVQRLQLLAPSLRLGNMAKAKSSTVLSYWPAHRGSGTEDYVSSVAIASESQFDEAKRRLKKIEDRRKAQAEKYKLPAFMRQGAPQSQSSRRRTEAANSDLPSQPVPVRPPAVQTMSSQQRGPDSSQSQGLSQFLPVAMSQPMPGAFGDRKKVKKPKRKSGFR</sequence>
<dbReference type="GO" id="GO:0042790">
    <property type="term" value="P:nucleolar large rRNA transcription by RNA polymerase I"/>
    <property type="evidence" value="ECO:0007669"/>
    <property type="project" value="TreeGrafter"/>
</dbReference>
<feature type="region of interest" description="Disordered" evidence="1">
    <location>
        <begin position="65"/>
        <end position="84"/>
    </location>
</feature>
<evidence type="ECO:0000313" key="5">
    <source>
        <dbReference type="Proteomes" id="UP000777438"/>
    </source>
</evidence>
<evidence type="ECO:0000313" key="4">
    <source>
        <dbReference type="EMBL" id="KAH6885794.1"/>
    </source>
</evidence>
<dbReference type="PANTHER" id="PTHR28221:SF2">
    <property type="entry name" value="RNA POLYMERASE I-SPECIFIC TRANSCRIPTION INITIATION FACTOR RRN6"/>
    <property type="match status" value="1"/>
</dbReference>
<evidence type="ECO:0000256" key="1">
    <source>
        <dbReference type="SAM" id="MobiDB-lite"/>
    </source>
</evidence>
<dbReference type="AlphaFoldDB" id="A0A9P8W2D0"/>
<dbReference type="PANTHER" id="PTHR28221">
    <property type="entry name" value="RNA POLYMERASE I-SPECIFIC TRANSCRIPTION INITIATION FACTOR RRN6"/>
    <property type="match status" value="1"/>
</dbReference>
<dbReference type="EMBL" id="JAGPYM010000017">
    <property type="protein sequence ID" value="KAH6885794.1"/>
    <property type="molecule type" value="Genomic_DNA"/>
</dbReference>
<feature type="compositionally biased region" description="Polar residues" evidence="1">
    <location>
        <begin position="65"/>
        <end position="76"/>
    </location>
</feature>
<name>A0A9P8W2D0_9HYPO</name>